<sequence>MGEVRGDILMECGHTNNGAYTMNPWPATRGNGEDEGGATLGDPVCGICVGINPGATRVAATKPDLNGRVAICSSCGKGEQPSDWKLPFFEHRGPGSIWAATHCRYCGGTDTEWHSRGHYAPHPGTGVEGEAVPWDSSRCVTAEFTPKEGLDHDYYYCGCRGWD</sequence>
<dbReference type="AlphaFoldDB" id="A0A0F9U0J4"/>
<dbReference type="EMBL" id="LAZR01001290">
    <property type="protein sequence ID" value="KKN47178.1"/>
    <property type="molecule type" value="Genomic_DNA"/>
</dbReference>
<reference evidence="1" key="1">
    <citation type="journal article" date="2015" name="Nature">
        <title>Complex archaea that bridge the gap between prokaryotes and eukaryotes.</title>
        <authorList>
            <person name="Spang A."/>
            <person name="Saw J.H."/>
            <person name="Jorgensen S.L."/>
            <person name="Zaremba-Niedzwiedzka K."/>
            <person name="Martijn J."/>
            <person name="Lind A.E."/>
            <person name="van Eijk R."/>
            <person name="Schleper C."/>
            <person name="Guy L."/>
            <person name="Ettema T.J."/>
        </authorList>
    </citation>
    <scope>NUCLEOTIDE SEQUENCE</scope>
</reference>
<protein>
    <submittedName>
        <fullName evidence="1">Uncharacterized protein</fullName>
    </submittedName>
</protein>
<evidence type="ECO:0000313" key="1">
    <source>
        <dbReference type="EMBL" id="KKN47178.1"/>
    </source>
</evidence>
<accession>A0A0F9U0J4</accession>
<gene>
    <name evidence="1" type="ORF">LCGC14_0665190</name>
</gene>
<name>A0A0F9U0J4_9ZZZZ</name>
<proteinExistence type="predicted"/>
<comment type="caution">
    <text evidence="1">The sequence shown here is derived from an EMBL/GenBank/DDBJ whole genome shotgun (WGS) entry which is preliminary data.</text>
</comment>
<organism evidence="1">
    <name type="scientific">marine sediment metagenome</name>
    <dbReference type="NCBI Taxonomy" id="412755"/>
    <lineage>
        <taxon>unclassified sequences</taxon>
        <taxon>metagenomes</taxon>
        <taxon>ecological metagenomes</taxon>
    </lineage>
</organism>